<protein>
    <submittedName>
        <fullName evidence="2">Uncharacterized protein</fullName>
    </submittedName>
</protein>
<feature type="region of interest" description="Disordered" evidence="1">
    <location>
        <begin position="175"/>
        <end position="198"/>
    </location>
</feature>
<sequence>MPPALKRDERRLGQRQELNRRHPNSANQPQSYDQPQAHPELSGQDQTLYKLPTYRYPHTLSFINDFTPEAEGKMVWDFKHVPINQTSCRDGEIPLAKTFKASFDDEASSGEKDQGGWGAYVLDLATMGFGWAAKKLGFGTPNLDKVPVHQSHAIKRRRSGKPVANNAQVTLLHSLGQRNADDSSDDGTPCKGRPSKHRKIAKDFSKCIRNGGGSSDFLPPEIFDHTSDTEPESEDEEKMQRYLRKPKENPRPIETVFGPGVIVFRSFGGTLHAQLPERVDEIATFSQDLNGRNDAGNFCIISMPSTA</sequence>
<feature type="region of interest" description="Disordered" evidence="1">
    <location>
        <begin position="211"/>
        <end position="251"/>
    </location>
</feature>
<gene>
    <name evidence="2" type="ORF">EJ04DRAFT_575347</name>
</gene>
<comment type="caution">
    <text evidence="2">The sequence shown here is derived from an EMBL/GenBank/DDBJ whole genome shotgun (WGS) entry which is preliminary data.</text>
</comment>
<dbReference type="Proteomes" id="UP000799444">
    <property type="component" value="Unassembled WGS sequence"/>
</dbReference>
<accession>A0A9P4V4U0</accession>
<keyword evidence="3" id="KW-1185">Reference proteome</keyword>
<feature type="region of interest" description="Disordered" evidence="1">
    <location>
        <begin position="1"/>
        <end position="40"/>
    </location>
</feature>
<evidence type="ECO:0000313" key="3">
    <source>
        <dbReference type="Proteomes" id="UP000799444"/>
    </source>
</evidence>
<dbReference type="AlphaFoldDB" id="A0A9P4V4U0"/>
<feature type="compositionally biased region" description="Basic and acidic residues" evidence="1">
    <location>
        <begin position="1"/>
        <end position="20"/>
    </location>
</feature>
<feature type="compositionally biased region" description="Polar residues" evidence="1">
    <location>
        <begin position="24"/>
        <end position="34"/>
    </location>
</feature>
<name>A0A9P4V4U0_9PLEO</name>
<evidence type="ECO:0000313" key="2">
    <source>
        <dbReference type="EMBL" id="KAF2736573.1"/>
    </source>
</evidence>
<reference evidence="2" key="1">
    <citation type="journal article" date="2020" name="Stud. Mycol.">
        <title>101 Dothideomycetes genomes: a test case for predicting lifestyles and emergence of pathogens.</title>
        <authorList>
            <person name="Haridas S."/>
            <person name="Albert R."/>
            <person name="Binder M."/>
            <person name="Bloem J."/>
            <person name="Labutti K."/>
            <person name="Salamov A."/>
            <person name="Andreopoulos B."/>
            <person name="Baker S."/>
            <person name="Barry K."/>
            <person name="Bills G."/>
            <person name="Bluhm B."/>
            <person name="Cannon C."/>
            <person name="Castanera R."/>
            <person name="Culley D."/>
            <person name="Daum C."/>
            <person name="Ezra D."/>
            <person name="Gonzalez J."/>
            <person name="Henrissat B."/>
            <person name="Kuo A."/>
            <person name="Liang C."/>
            <person name="Lipzen A."/>
            <person name="Lutzoni F."/>
            <person name="Magnuson J."/>
            <person name="Mondo S."/>
            <person name="Nolan M."/>
            <person name="Ohm R."/>
            <person name="Pangilinan J."/>
            <person name="Park H.-J."/>
            <person name="Ramirez L."/>
            <person name="Alfaro M."/>
            <person name="Sun H."/>
            <person name="Tritt A."/>
            <person name="Yoshinaga Y."/>
            <person name="Zwiers L.-H."/>
            <person name="Turgeon B."/>
            <person name="Goodwin S."/>
            <person name="Spatafora J."/>
            <person name="Crous P."/>
            <person name="Grigoriev I."/>
        </authorList>
    </citation>
    <scope>NUCLEOTIDE SEQUENCE</scope>
    <source>
        <strain evidence="2">CBS 125425</strain>
    </source>
</reference>
<evidence type="ECO:0000256" key="1">
    <source>
        <dbReference type="SAM" id="MobiDB-lite"/>
    </source>
</evidence>
<dbReference type="OrthoDB" id="3795282at2759"/>
<dbReference type="EMBL" id="ML996124">
    <property type="protein sequence ID" value="KAF2736573.1"/>
    <property type="molecule type" value="Genomic_DNA"/>
</dbReference>
<proteinExistence type="predicted"/>
<organism evidence="2 3">
    <name type="scientific">Polyplosphaeria fusca</name>
    <dbReference type="NCBI Taxonomy" id="682080"/>
    <lineage>
        <taxon>Eukaryota</taxon>
        <taxon>Fungi</taxon>
        <taxon>Dikarya</taxon>
        <taxon>Ascomycota</taxon>
        <taxon>Pezizomycotina</taxon>
        <taxon>Dothideomycetes</taxon>
        <taxon>Pleosporomycetidae</taxon>
        <taxon>Pleosporales</taxon>
        <taxon>Tetraplosphaeriaceae</taxon>
        <taxon>Polyplosphaeria</taxon>
    </lineage>
</organism>